<evidence type="ECO:0000259" key="1">
    <source>
        <dbReference type="Pfam" id="PF01610"/>
    </source>
</evidence>
<sequence>MNELAFYTDLLGLPQATLTGVTVTKTTIEIACTLTDTRTLCPSCGVECTVVNDRTTRRVRDLNISERAVYLVVSVRQFRCPTCGSCPTERLPFADANKSYTHRQARYVFVWCRKQAYSEVGAIVGMHAKTVERLVLDQCRQVEQLPQRYVGLRRLGIDEQSHRKGKKHFICLLTNLDTGTLVDILPDRKKESLVAYFQRLGPSFCQQITAVSCDIWQPYLAVVATCFPQATLVLDRFHVVKLLHQGLDNFRRRLRREAPDEAGYKQLKWLLFKQYHRLSDAELDTLQAAFAVNAELKTAYFLREEFHPILDRPQAVYATIGLLDRWAARIQAQKITLFDSFIRTLQRHKEPIANYVLDNLSNAVTEGLNNLVRSIRRCAFGMPNFQHLRLRVMAISGRTLKLSDNRT</sequence>
<organism evidence="3 4">
    <name type="scientific">Hymenobacter fastidiosus</name>
    <dbReference type="NCBI Taxonomy" id="486264"/>
    <lineage>
        <taxon>Bacteria</taxon>
        <taxon>Pseudomonadati</taxon>
        <taxon>Bacteroidota</taxon>
        <taxon>Cytophagia</taxon>
        <taxon>Cytophagales</taxon>
        <taxon>Hymenobacteraceae</taxon>
        <taxon>Hymenobacter</taxon>
    </lineage>
</organism>
<protein>
    <submittedName>
        <fullName evidence="3">ISL3 family transposase</fullName>
    </submittedName>
</protein>
<comment type="caution">
    <text evidence="3">The sequence shown here is derived from an EMBL/GenBank/DDBJ whole genome shotgun (WGS) entry which is preliminary data.</text>
</comment>
<dbReference type="Pfam" id="PF01610">
    <property type="entry name" value="DDE_Tnp_ISL3"/>
    <property type="match status" value="1"/>
</dbReference>
<dbReference type="PANTHER" id="PTHR33498:SF1">
    <property type="entry name" value="TRANSPOSASE FOR INSERTION SEQUENCE ELEMENT IS1557"/>
    <property type="match status" value="1"/>
</dbReference>
<reference evidence="4" key="1">
    <citation type="journal article" date="2019" name="Int. J. Syst. Evol. Microbiol.">
        <title>The Global Catalogue of Microorganisms (GCM) 10K type strain sequencing project: providing services to taxonomists for standard genome sequencing and annotation.</title>
        <authorList>
            <consortium name="The Broad Institute Genomics Platform"/>
            <consortium name="The Broad Institute Genome Sequencing Center for Infectious Disease"/>
            <person name="Wu L."/>
            <person name="Ma J."/>
        </authorList>
    </citation>
    <scope>NUCLEOTIDE SEQUENCE [LARGE SCALE GENOMIC DNA]</scope>
    <source>
        <strain evidence="4">JCM 17224</strain>
    </source>
</reference>
<keyword evidence="4" id="KW-1185">Reference proteome</keyword>
<dbReference type="Proteomes" id="UP001500567">
    <property type="component" value="Unassembled WGS sequence"/>
</dbReference>
<dbReference type="InterPro" id="IPR047951">
    <property type="entry name" value="Transpos_ISL3"/>
</dbReference>
<feature type="domain" description="Transposase IS204/IS1001/IS1096/IS1165 zinc-finger" evidence="2">
    <location>
        <begin position="39"/>
        <end position="83"/>
    </location>
</feature>
<dbReference type="NCBIfam" id="NF033550">
    <property type="entry name" value="transpos_ISL3"/>
    <property type="match status" value="1"/>
</dbReference>
<name>A0ABP7SX99_9BACT</name>
<evidence type="ECO:0000313" key="3">
    <source>
        <dbReference type="EMBL" id="GAA4017868.1"/>
    </source>
</evidence>
<evidence type="ECO:0000259" key="2">
    <source>
        <dbReference type="Pfam" id="PF14690"/>
    </source>
</evidence>
<dbReference type="InterPro" id="IPR002560">
    <property type="entry name" value="Transposase_DDE"/>
</dbReference>
<gene>
    <name evidence="3" type="ORF">GCM10022408_34420</name>
</gene>
<proteinExistence type="predicted"/>
<evidence type="ECO:0000313" key="4">
    <source>
        <dbReference type="Proteomes" id="UP001500567"/>
    </source>
</evidence>
<dbReference type="EMBL" id="BAABDJ010000038">
    <property type="protein sequence ID" value="GAA4017868.1"/>
    <property type="molecule type" value="Genomic_DNA"/>
</dbReference>
<dbReference type="RefSeq" id="WP_345074717.1">
    <property type="nucleotide sequence ID" value="NZ_BAABDJ010000038.1"/>
</dbReference>
<dbReference type="InterPro" id="IPR029261">
    <property type="entry name" value="Transposase_Znf"/>
</dbReference>
<accession>A0ABP7SX99</accession>
<dbReference type="Pfam" id="PF14690">
    <property type="entry name" value="Zn_ribbon_ISL3"/>
    <property type="match status" value="1"/>
</dbReference>
<dbReference type="PANTHER" id="PTHR33498">
    <property type="entry name" value="TRANSPOSASE FOR INSERTION SEQUENCE ELEMENT IS1557"/>
    <property type="match status" value="1"/>
</dbReference>
<feature type="domain" description="Transposase IS204/IS1001/IS1096/IS1165 DDE" evidence="1">
    <location>
        <begin position="155"/>
        <end position="392"/>
    </location>
</feature>